<evidence type="ECO:0000313" key="4">
    <source>
        <dbReference type="Proteomes" id="UP000264693"/>
    </source>
</evidence>
<dbReference type="Proteomes" id="UP000264693">
    <property type="component" value="Chromosome"/>
</dbReference>
<accession>A0A347TM76</accession>
<dbReference type="RefSeq" id="WP_099311106.1">
    <property type="nucleotide sequence ID" value="NZ_CP032101.1"/>
</dbReference>
<gene>
    <name evidence="1" type="ORF">AMRN_1982</name>
    <name evidence="2" type="ORF">CPH92_07435</name>
</gene>
<reference evidence="1 4" key="3">
    <citation type="submission" date="2018-08" db="EMBL/GenBank/DDBJ databases">
        <title>Complete genome of the Arcobacter marinus type strain JCM 15502.</title>
        <authorList>
            <person name="Miller W.G."/>
            <person name="Yee E."/>
            <person name="Huynh S."/>
            <person name="Parker C.T."/>
        </authorList>
    </citation>
    <scope>NUCLEOTIDE SEQUENCE [LARGE SCALE GENOMIC DNA]</scope>
    <source>
        <strain evidence="1 4">JCM 15502</strain>
    </source>
</reference>
<reference evidence="2" key="2">
    <citation type="submission" date="2017-09" db="EMBL/GenBank/DDBJ databases">
        <authorList>
            <person name="Perez-Cataluna A."/>
            <person name="Figueras M.J."/>
            <person name="Salas-Masso N."/>
        </authorList>
    </citation>
    <scope>NUCLEOTIDE SEQUENCE</scope>
    <source>
        <strain evidence="2">CECT 7727</strain>
    </source>
</reference>
<keyword evidence="3" id="KW-1185">Reference proteome</keyword>
<organism evidence="1 4">
    <name type="scientific">Malaciobacter marinus</name>
    <dbReference type="NCBI Taxonomy" id="505249"/>
    <lineage>
        <taxon>Bacteria</taxon>
        <taxon>Pseudomonadati</taxon>
        <taxon>Campylobacterota</taxon>
        <taxon>Epsilonproteobacteria</taxon>
        <taxon>Campylobacterales</taxon>
        <taxon>Arcobacteraceae</taxon>
        <taxon>Malaciobacter</taxon>
    </lineage>
</organism>
<name>A0A347TM76_9BACT</name>
<dbReference type="EMBL" id="CP032101">
    <property type="protein sequence ID" value="AXX87704.1"/>
    <property type="molecule type" value="Genomic_DNA"/>
</dbReference>
<dbReference type="EMBL" id="NXAO01000030">
    <property type="protein sequence ID" value="PHO15344.1"/>
    <property type="molecule type" value="Genomic_DNA"/>
</dbReference>
<protein>
    <submittedName>
        <fullName evidence="2">ModE family transcriptional regulator</fullName>
    </submittedName>
</protein>
<reference evidence="3" key="1">
    <citation type="submission" date="2017-09" db="EMBL/GenBank/DDBJ databases">
        <title>Arcobacter canalis sp. nov., a new species isolated from a water canal contaminated with urban sewage.</title>
        <authorList>
            <person name="Perez-Cataluna A."/>
            <person name="Salas-Masso N."/>
            <person name="Figueras M.J."/>
        </authorList>
    </citation>
    <scope>NUCLEOTIDE SEQUENCE [LARGE SCALE GENOMIC DNA]</scope>
    <source>
        <strain evidence="3">CECT 7727</strain>
    </source>
</reference>
<proteinExistence type="predicted"/>
<dbReference type="AlphaFoldDB" id="A0A347TM76"/>
<evidence type="ECO:0000313" key="3">
    <source>
        <dbReference type="Proteomes" id="UP000224740"/>
    </source>
</evidence>
<dbReference type="KEGG" id="amar:AMRN_1982"/>
<evidence type="ECO:0000313" key="2">
    <source>
        <dbReference type="EMBL" id="PHO15344.1"/>
    </source>
</evidence>
<dbReference type="Proteomes" id="UP000224740">
    <property type="component" value="Unassembled WGS sequence"/>
</dbReference>
<sequence length="146" mass="16522">MSSIDDNIDIQLDNIQKELILTNLDEDGKLSCLKAFKVARLIGKKPKEMSAITKSLGIKITNCELGVFGKLKFHDPHIEVYNRLKQNYMGHKELGCKVLWEEAQKSTLRTVGSTVKNSDIEVTHCQLGCFREKKGKKNESKNKSLD</sequence>
<evidence type="ECO:0000313" key="1">
    <source>
        <dbReference type="EMBL" id="AXX87704.1"/>
    </source>
</evidence>